<feature type="compositionally biased region" description="Acidic residues" evidence="10">
    <location>
        <begin position="322"/>
        <end position="342"/>
    </location>
</feature>
<keyword evidence="12" id="KW-1185">Reference proteome</keyword>
<evidence type="ECO:0000256" key="9">
    <source>
        <dbReference type="SAM" id="Coils"/>
    </source>
</evidence>
<comment type="similarity">
    <text evidence="2 8">Belongs to the GrpE family.</text>
</comment>
<dbReference type="InterPro" id="IPR009012">
    <property type="entry name" value="GrpE_head"/>
</dbReference>
<evidence type="ECO:0000256" key="7">
    <source>
        <dbReference type="RuleBase" id="RU000640"/>
    </source>
</evidence>
<organism evidence="11 12">
    <name type="scientific">Beta vulgaris subsp. vulgaris</name>
    <name type="common">Beet</name>
    <dbReference type="NCBI Taxonomy" id="3555"/>
    <lineage>
        <taxon>Eukaryota</taxon>
        <taxon>Viridiplantae</taxon>
        <taxon>Streptophyta</taxon>
        <taxon>Embryophyta</taxon>
        <taxon>Tracheophyta</taxon>
        <taxon>Spermatophyta</taxon>
        <taxon>Magnoliopsida</taxon>
        <taxon>eudicotyledons</taxon>
        <taxon>Gunneridae</taxon>
        <taxon>Pentapetalae</taxon>
        <taxon>Caryophyllales</taxon>
        <taxon>Chenopodiaceae</taxon>
        <taxon>Betoideae</taxon>
        <taxon>Beta</taxon>
    </lineage>
</organism>
<feature type="coiled-coil region" evidence="9">
    <location>
        <begin position="136"/>
        <end position="170"/>
    </location>
</feature>
<keyword evidence="5" id="KW-0346">Stress response</keyword>
<dbReference type="PANTHER" id="PTHR21237">
    <property type="entry name" value="GRPE PROTEIN"/>
    <property type="match status" value="1"/>
</dbReference>
<reference evidence="11 12" key="1">
    <citation type="journal article" date="2014" name="Nature">
        <title>The genome of the recently domesticated crop plant sugar beet (Beta vulgaris).</title>
        <authorList>
            <person name="Dohm J.C."/>
            <person name="Minoche A.E."/>
            <person name="Holtgrawe D."/>
            <person name="Capella-Gutierrez S."/>
            <person name="Zakrzewski F."/>
            <person name="Tafer H."/>
            <person name="Rupp O."/>
            <person name="Sorensen T.R."/>
            <person name="Stracke R."/>
            <person name="Reinhardt R."/>
            <person name="Goesmann A."/>
            <person name="Kraft T."/>
            <person name="Schulz B."/>
            <person name="Stadler P.F."/>
            <person name="Schmidt T."/>
            <person name="Gabaldon T."/>
            <person name="Lehrach H."/>
            <person name="Weisshaar B."/>
            <person name="Himmelbauer H."/>
        </authorList>
    </citation>
    <scope>NUCLEOTIDE SEQUENCE [LARGE SCALE GENOMIC DNA]</scope>
    <source>
        <tissue evidence="11">Taproot</tissue>
    </source>
</reference>
<dbReference type="PROSITE" id="PS01071">
    <property type="entry name" value="GRPE"/>
    <property type="match status" value="1"/>
</dbReference>
<dbReference type="GO" id="GO:0042803">
    <property type="term" value="F:protein homodimerization activity"/>
    <property type="evidence" value="ECO:0007669"/>
    <property type="project" value="InterPro"/>
</dbReference>
<comment type="subunit">
    <text evidence="3">Homodimer.</text>
</comment>
<evidence type="ECO:0000256" key="2">
    <source>
        <dbReference type="ARBA" id="ARBA00009054"/>
    </source>
</evidence>
<comment type="function">
    <text evidence="7">Essential component of the PAM complex, a complex required for the translocation of transit peptide-containing proteins from the inner membrane into the mitochondrial matrix in an ATP-dependent manner.</text>
</comment>
<evidence type="ECO:0000313" key="12">
    <source>
        <dbReference type="Proteomes" id="UP000035740"/>
    </source>
</evidence>
<protein>
    <recommendedName>
        <fullName evidence="7">GrpE protein homolog</fullName>
    </recommendedName>
</protein>
<dbReference type="GO" id="GO:0009941">
    <property type="term" value="C:chloroplast envelope"/>
    <property type="evidence" value="ECO:0007669"/>
    <property type="project" value="EnsemblPlants"/>
</dbReference>
<dbReference type="Gene3D" id="2.30.22.10">
    <property type="entry name" value="Head domain of nucleotide exchange factor GrpE"/>
    <property type="match status" value="1"/>
</dbReference>
<dbReference type="SUPFAM" id="SSF58014">
    <property type="entry name" value="Coiled-coil domain of nucleotide exchange factor GrpE"/>
    <property type="match status" value="1"/>
</dbReference>
<sequence length="342" mass="37927">MAMLLRSANFRAPSPSLSTPISPLRPIKCSLSVTFKTKCYTTNTCLYSHNFPSKFSHKVAASKFVVLASSGEATETEEIQQPEIQENTDEALNGEAVQEEVSDDAKSDADEAPTSPVITALQLYKEALNNNDETTVGELEAFFKSIEDEKEMLERKVASMSEDLSVERDRVLRIGADFDNFRKRTERERSSLVTNAKGEVIENFLGVLDNFERAKSQIKIESEAEEKISNSYQSIYKQFVEILGSVGVVPVETVGKPFDPLLHEAIMREDSSVYDEGVVIEEYRKGFKLGDRLLRPSMVKVSAGPGQEKPETVESSVQNEGPTEDSEEDVSAEGDSDEQTTP</sequence>
<dbReference type="Gene3D" id="3.90.20.20">
    <property type="match status" value="1"/>
</dbReference>
<evidence type="ECO:0000256" key="4">
    <source>
        <dbReference type="ARBA" id="ARBA00022490"/>
    </source>
</evidence>
<dbReference type="GO" id="GO:0051087">
    <property type="term" value="F:protein-folding chaperone binding"/>
    <property type="evidence" value="ECO:0007669"/>
    <property type="project" value="InterPro"/>
</dbReference>
<dbReference type="InterPro" id="IPR000740">
    <property type="entry name" value="GrpE"/>
</dbReference>
<evidence type="ECO:0000256" key="6">
    <source>
        <dbReference type="ARBA" id="ARBA00023186"/>
    </source>
</evidence>
<dbReference type="ExpressionAtlas" id="A0A0J8BVB1">
    <property type="expression patterns" value="baseline"/>
</dbReference>
<dbReference type="GO" id="GO:0000774">
    <property type="term" value="F:adenyl-nucleotide exchange factor activity"/>
    <property type="evidence" value="ECO:0007669"/>
    <property type="project" value="InterPro"/>
</dbReference>
<dbReference type="OMA" id="ANFRAPS"/>
<dbReference type="Gramene" id="KMT03878">
    <property type="protein sequence ID" value="KMT03878"/>
    <property type="gene ID" value="BVRB_8g188140"/>
</dbReference>
<dbReference type="NCBIfam" id="NF010741">
    <property type="entry name" value="PRK14143.1"/>
    <property type="match status" value="1"/>
</dbReference>
<keyword evidence="4" id="KW-0963">Cytoplasm</keyword>
<dbReference type="GO" id="GO:0051082">
    <property type="term" value="F:unfolded protein binding"/>
    <property type="evidence" value="ECO:0007669"/>
    <property type="project" value="TreeGrafter"/>
</dbReference>
<evidence type="ECO:0000256" key="1">
    <source>
        <dbReference type="ARBA" id="ARBA00004496"/>
    </source>
</evidence>
<evidence type="ECO:0000256" key="3">
    <source>
        <dbReference type="ARBA" id="ARBA00011738"/>
    </source>
</evidence>
<dbReference type="FunFam" id="2.30.22.10:FF:000001">
    <property type="entry name" value="Protein GrpE"/>
    <property type="match status" value="1"/>
</dbReference>
<evidence type="ECO:0000256" key="8">
    <source>
        <dbReference type="RuleBase" id="RU004478"/>
    </source>
</evidence>
<dbReference type="FunFam" id="3.90.20.20:FF:000006">
    <property type="entry name" value="GrpE protein homolog"/>
    <property type="match status" value="1"/>
</dbReference>
<dbReference type="PRINTS" id="PR00773">
    <property type="entry name" value="GRPEPROTEIN"/>
</dbReference>
<keyword evidence="9" id="KW-0175">Coiled coil</keyword>
<evidence type="ECO:0000313" key="11">
    <source>
        <dbReference type="EMBL" id="KMT03878.1"/>
    </source>
</evidence>
<dbReference type="InterPro" id="IPR013805">
    <property type="entry name" value="GrpE_CC"/>
</dbReference>
<dbReference type="eggNOG" id="KOG3003">
    <property type="taxonomic scope" value="Eukaryota"/>
</dbReference>
<dbReference type="PANTHER" id="PTHR21237:SF27">
    <property type="entry name" value="GRPE PROTEIN HOMOLOG"/>
    <property type="match status" value="1"/>
</dbReference>
<dbReference type="GO" id="GO:0005759">
    <property type="term" value="C:mitochondrial matrix"/>
    <property type="evidence" value="ECO:0007669"/>
    <property type="project" value="UniProtKB-SubCell"/>
</dbReference>
<dbReference type="SUPFAM" id="SSF51064">
    <property type="entry name" value="Head domain of nucleotide exchange factor GrpE"/>
    <property type="match status" value="1"/>
</dbReference>
<dbReference type="HAMAP" id="MF_01151">
    <property type="entry name" value="GrpE"/>
    <property type="match status" value="1"/>
</dbReference>
<dbReference type="GO" id="GO:0050821">
    <property type="term" value="P:protein stabilization"/>
    <property type="evidence" value="ECO:0007669"/>
    <property type="project" value="EnsemblPlants"/>
</dbReference>
<name>A0A0J8BVB1_BETVV</name>
<gene>
    <name evidence="11" type="ORF">BVRB_8g188140</name>
</gene>
<dbReference type="CDD" id="cd00446">
    <property type="entry name" value="GrpE"/>
    <property type="match status" value="1"/>
</dbReference>
<evidence type="ECO:0000256" key="5">
    <source>
        <dbReference type="ARBA" id="ARBA00023016"/>
    </source>
</evidence>
<dbReference type="Proteomes" id="UP000035740">
    <property type="component" value="Chromosome 8"/>
</dbReference>
<feature type="region of interest" description="Disordered" evidence="10">
    <location>
        <begin position="299"/>
        <end position="342"/>
    </location>
</feature>
<keyword evidence="7" id="KW-0496">Mitochondrion</keyword>
<dbReference type="GO" id="GO:0006457">
    <property type="term" value="P:protein folding"/>
    <property type="evidence" value="ECO:0007669"/>
    <property type="project" value="EnsemblPlants"/>
</dbReference>
<dbReference type="KEGG" id="bvg:104901293"/>
<evidence type="ECO:0000256" key="10">
    <source>
        <dbReference type="SAM" id="MobiDB-lite"/>
    </source>
</evidence>
<comment type="subcellular location">
    <subcellularLocation>
        <location evidence="1">Cytoplasm</location>
    </subcellularLocation>
    <subcellularLocation>
        <location evidence="7">Mitochondrion matrix</location>
    </subcellularLocation>
</comment>
<keyword evidence="6 7" id="KW-0143">Chaperone</keyword>
<dbReference type="GO" id="GO:0034605">
    <property type="term" value="P:cellular response to heat"/>
    <property type="evidence" value="ECO:0007669"/>
    <property type="project" value="EnsemblPlants"/>
</dbReference>
<dbReference type="GO" id="GO:0009570">
    <property type="term" value="C:chloroplast stroma"/>
    <property type="evidence" value="ECO:0007669"/>
    <property type="project" value="EnsemblPlants"/>
</dbReference>
<accession>A0A0J8BVB1</accession>
<dbReference type="Pfam" id="PF01025">
    <property type="entry name" value="GrpE"/>
    <property type="match status" value="1"/>
</dbReference>
<dbReference type="OrthoDB" id="201635at2759"/>
<proteinExistence type="inferred from homology"/>
<dbReference type="EMBL" id="KQ090164">
    <property type="protein sequence ID" value="KMT03878.1"/>
    <property type="molecule type" value="Genomic_DNA"/>
</dbReference>
<dbReference type="AlphaFoldDB" id="A0A0J8BVB1"/>